<keyword evidence="5" id="KW-1185">Reference proteome</keyword>
<sequence>MRRYMSMMVALVWVALVSVPSTAAEFAEEIKGLEHKPGLIDLYVDHAKARALLALDGPDGDGQMGRYIYATYLTGGLGSNPMGLDRSVPNGSDIIQFRRAGAKVMAVIENTRFRATADNVAEKRAVETSFAKSIIWSGDIIATDEVSGKVLVDISSLLMRDATGVAARLGDTGQGSFSIDKDRSYIDTRAAFMFPINGEFDAHVTFSGKKPGPEVQATTPVPEAVTLIAHTTLRELPADGYKTRRYDARAGILSMGYIDMSAGLDEDVVTVLARRYRLEKDESGNVINPIVFYIDNGAPEPIRSALQEGASWWADAFAAAGFPGGYRVEILPEGVHPLDARYNVVNWVHRATRGWSYGAALSDPRTGEILRGVVLLGSLRVRQDIKIFEALAGAGKTGTGVADDPVQIALARIRQLAAHEVGHALGFAHNMAASTYGGRASVMDYPAPDVRANPDGTLDFSNAYGVGIGAWDKWTVNFLYGDYGNQDDQAAQAALVAEADKAGLIYVTDPDSRSVGTGNIRGALWDTGEDALESLANTMTVRRIALDRFGDGNLRPGEDATALQTKFVPLYLYHRYQLQAAAKLIGGADFAYRAEGDGRALPVRVSWDRQQAAIDALLDTLSPETLDVTEPVLLALSPLGYGEGDPQFGRETFTSATRPMFDLMGAASVAVDLSFDALLAPRRLARLHQQGLLADYPALEQVMADITGDMLGKHRSDARSEALRQLVVGQYAERLITLTLGPDIAVGVRQASRAALMGLKRQVSRARRAAPAFSDGLVARIDDALARARTPAVSQPVAPTIPPGSPIGGAETCWHCAPDQ</sequence>
<comment type="caution">
    <text evidence="4">The sequence shown here is derived from an EMBL/GenBank/DDBJ whole genome shotgun (WGS) entry which is preliminary data.</text>
</comment>
<dbReference type="RefSeq" id="WP_068151919.1">
    <property type="nucleotide sequence ID" value="NZ_JBHSCR010000005.1"/>
</dbReference>
<feature type="chain" id="PRO_5046398944" evidence="1">
    <location>
        <begin position="24"/>
        <end position="820"/>
    </location>
</feature>
<evidence type="ECO:0000256" key="1">
    <source>
        <dbReference type="SAM" id="SignalP"/>
    </source>
</evidence>
<dbReference type="InterPro" id="IPR033413">
    <property type="entry name" value="DUF5117"/>
</dbReference>
<dbReference type="Gene3D" id="3.40.390.10">
    <property type="entry name" value="Collagenase (Catalytic Domain)"/>
    <property type="match status" value="1"/>
</dbReference>
<keyword evidence="4" id="KW-0482">Metalloprotease</keyword>
<accession>A0ABV8UBB9</accession>
<feature type="signal peptide" evidence="1">
    <location>
        <begin position="1"/>
        <end position="23"/>
    </location>
</feature>
<keyword evidence="1" id="KW-0732">Signal</keyword>
<dbReference type="CDD" id="cd04276">
    <property type="entry name" value="ZnMc_MMP_like_2"/>
    <property type="match status" value="1"/>
</dbReference>
<dbReference type="Proteomes" id="UP001595776">
    <property type="component" value="Unassembled WGS sequence"/>
</dbReference>
<evidence type="ECO:0000313" key="5">
    <source>
        <dbReference type="Proteomes" id="UP001595776"/>
    </source>
</evidence>
<proteinExistence type="predicted"/>
<dbReference type="InterPro" id="IPR032534">
    <property type="entry name" value="EcxA_zinc-bd"/>
</dbReference>
<keyword evidence="4" id="KW-0645">Protease</keyword>
<dbReference type="InterPro" id="IPR034032">
    <property type="entry name" value="Zn_MMP-like_bac"/>
</dbReference>
<dbReference type="PANTHER" id="PTHR38478:SF1">
    <property type="entry name" value="ZINC DEPENDENT METALLOPROTEASE DOMAIN LIPOPROTEIN"/>
    <property type="match status" value="1"/>
</dbReference>
<protein>
    <submittedName>
        <fullName evidence="4">Zinc-dependent metalloprotease</fullName>
    </submittedName>
</protein>
<organism evidence="4 5">
    <name type="scientific">Kordiimonas lipolytica</name>
    <dbReference type="NCBI Taxonomy" id="1662421"/>
    <lineage>
        <taxon>Bacteria</taxon>
        <taxon>Pseudomonadati</taxon>
        <taxon>Pseudomonadota</taxon>
        <taxon>Alphaproteobacteria</taxon>
        <taxon>Kordiimonadales</taxon>
        <taxon>Kordiimonadaceae</taxon>
        <taxon>Kordiimonas</taxon>
    </lineage>
</organism>
<dbReference type="SUPFAM" id="SSF55486">
    <property type="entry name" value="Metalloproteases ('zincins'), catalytic domain"/>
    <property type="match status" value="1"/>
</dbReference>
<evidence type="ECO:0000259" key="3">
    <source>
        <dbReference type="Pfam" id="PF17148"/>
    </source>
</evidence>
<feature type="domain" description="DUF5117" evidence="3">
    <location>
        <begin position="92"/>
        <end position="280"/>
    </location>
</feature>
<dbReference type="Pfam" id="PF16313">
    <property type="entry name" value="DUF4953"/>
    <property type="match status" value="1"/>
</dbReference>
<dbReference type="EMBL" id="JBHSCR010000005">
    <property type="protein sequence ID" value="MFC4347980.1"/>
    <property type="molecule type" value="Genomic_DNA"/>
</dbReference>
<gene>
    <name evidence="4" type="ORF">ACFO5Q_09000</name>
</gene>
<evidence type="ECO:0000259" key="2">
    <source>
        <dbReference type="Pfam" id="PF16313"/>
    </source>
</evidence>
<name>A0ABV8UBB9_9PROT</name>
<keyword evidence="4" id="KW-0378">Hydrolase</keyword>
<dbReference type="PANTHER" id="PTHR38478">
    <property type="entry name" value="PEPTIDASE M1A AND M12B"/>
    <property type="match status" value="1"/>
</dbReference>
<dbReference type="InterPro" id="IPR024079">
    <property type="entry name" value="MetalloPept_cat_dom_sf"/>
</dbReference>
<feature type="domain" description="EcxA zinc-binding" evidence="2">
    <location>
        <begin position="404"/>
        <end position="712"/>
    </location>
</feature>
<dbReference type="GO" id="GO:0008237">
    <property type="term" value="F:metallopeptidase activity"/>
    <property type="evidence" value="ECO:0007669"/>
    <property type="project" value="UniProtKB-KW"/>
</dbReference>
<evidence type="ECO:0000313" key="4">
    <source>
        <dbReference type="EMBL" id="MFC4347980.1"/>
    </source>
</evidence>
<dbReference type="Pfam" id="PF17148">
    <property type="entry name" value="DUF5117"/>
    <property type="match status" value="1"/>
</dbReference>
<reference evidence="5" key="1">
    <citation type="journal article" date="2019" name="Int. J. Syst. Evol. Microbiol.">
        <title>The Global Catalogue of Microorganisms (GCM) 10K type strain sequencing project: providing services to taxonomists for standard genome sequencing and annotation.</title>
        <authorList>
            <consortium name="The Broad Institute Genomics Platform"/>
            <consortium name="The Broad Institute Genome Sequencing Center for Infectious Disease"/>
            <person name="Wu L."/>
            <person name="Ma J."/>
        </authorList>
    </citation>
    <scope>NUCLEOTIDE SEQUENCE [LARGE SCALE GENOMIC DNA]</scope>
    <source>
        <strain evidence="5">CGMCC 1.15304</strain>
    </source>
</reference>